<dbReference type="EMBL" id="FRAM01000001">
    <property type="protein sequence ID" value="SHK07434.1"/>
    <property type="molecule type" value="Genomic_DNA"/>
</dbReference>
<dbReference type="OrthoDB" id="674183at2"/>
<name>A0A1M6PHP3_9FLAO</name>
<dbReference type="Proteomes" id="UP000184498">
    <property type="component" value="Unassembled WGS sequence"/>
</dbReference>
<dbReference type="STRING" id="216903.SAMN05444371_1100"/>
<organism evidence="1 2">
    <name type="scientific">Epilithonimonas mollis</name>
    <dbReference type="NCBI Taxonomy" id="216903"/>
    <lineage>
        <taxon>Bacteria</taxon>
        <taxon>Pseudomonadati</taxon>
        <taxon>Bacteroidota</taxon>
        <taxon>Flavobacteriia</taxon>
        <taxon>Flavobacteriales</taxon>
        <taxon>Weeksellaceae</taxon>
        <taxon>Chryseobacterium group</taxon>
        <taxon>Epilithonimonas</taxon>
    </lineage>
</organism>
<gene>
    <name evidence="1" type="ORF">SAMN05444371_1100</name>
</gene>
<accession>A0A1M6PHP3</accession>
<dbReference type="RefSeq" id="WP_072996777.1">
    <property type="nucleotide sequence ID" value="NZ_FRAM01000001.1"/>
</dbReference>
<keyword evidence="2" id="KW-1185">Reference proteome</keyword>
<protein>
    <submittedName>
        <fullName evidence="1">Uncharacterized protein</fullName>
    </submittedName>
</protein>
<reference evidence="2" key="1">
    <citation type="submission" date="2016-11" db="EMBL/GenBank/DDBJ databases">
        <authorList>
            <person name="Varghese N."/>
            <person name="Submissions S."/>
        </authorList>
    </citation>
    <scope>NUCLEOTIDE SEQUENCE [LARGE SCALE GENOMIC DNA]</scope>
    <source>
        <strain evidence="2">DSM 18016</strain>
    </source>
</reference>
<evidence type="ECO:0000313" key="2">
    <source>
        <dbReference type="Proteomes" id="UP000184498"/>
    </source>
</evidence>
<proteinExistence type="predicted"/>
<evidence type="ECO:0000313" key="1">
    <source>
        <dbReference type="EMBL" id="SHK07434.1"/>
    </source>
</evidence>
<sequence length="131" mass="15303">MSETKVKPVIAEELMTALQSEVSAESQVILHCCIRSEMFPEEKIRIWASTYLVDRKSEHVSRLIHFENISLFPDWTDIPFGKDYWFTLVFSGLPKDCKVFDFIELIPQNGGFFHEGIRRNSSDVYRIKLDI</sequence>
<dbReference type="AlphaFoldDB" id="A0A1M6PHP3"/>